<dbReference type="Pfam" id="PF04879">
    <property type="entry name" value="Molybdop_Fe4S4"/>
    <property type="match status" value="1"/>
</dbReference>
<dbReference type="InParanoid" id="A0A517SIG6"/>
<evidence type="ECO:0000259" key="6">
    <source>
        <dbReference type="PROSITE" id="PS51669"/>
    </source>
</evidence>
<dbReference type="PANTHER" id="PTHR43105">
    <property type="entry name" value="RESPIRATORY NITRATE REDUCTASE"/>
    <property type="match status" value="1"/>
</dbReference>
<dbReference type="GO" id="GO:0016020">
    <property type="term" value="C:membrane"/>
    <property type="evidence" value="ECO:0007669"/>
    <property type="project" value="TreeGrafter"/>
</dbReference>
<proteinExistence type="predicted"/>
<dbReference type="SUPFAM" id="SSF53706">
    <property type="entry name" value="Formate dehydrogenase/DMSO reductase, domains 1-3"/>
    <property type="match status" value="1"/>
</dbReference>
<keyword evidence="1" id="KW-0004">4Fe-4S</keyword>
<dbReference type="EC" id="1.7.99.4" evidence="7"/>
<dbReference type="InterPro" id="IPR006963">
    <property type="entry name" value="Mopterin_OxRdtase_4Fe-4S_dom"/>
</dbReference>
<dbReference type="PANTHER" id="PTHR43105:SF10">
    <property type="entry name" value="NADH-QUINONE OXIDOREDUCTASE SUBUNIT G"/>
    <property type="match status" value="1"/>
</dbReference>
<dbReference type="PROSITE" id="PS51669">
    <property type="entry name" value="4FE4S_MOW_BIS_MGD"/>
    <property type="match status" value="1"/>
</dbReference>
<dbReference type="InterPro" id="IPR050123">
    <property type="entry name" value="Prok_molybdopt-oxidoreductase"/>
</dbReference>
<evidence type="ECO:0000256" key="3">
    <source>
        <dbReference type="ARBA" id="ARBA00023004"/>
    </source>
</evidence>
<evidence type="ECO:0000256" key="1">
    <source>
        <dbReference type="ARBA" id="ARBA00022485"/>
    </source>
</evidence>
<dbReference type="Gene3D" id="3.40.228.10">
    <property type="entry name" value="Dimethylsulfoxide Reductase, domain 2"/>
    <property type="match status" value="1"/>
</dbReference>
<evidence type="ECO:0000256" key="4">
    <source>
        <dbReference type="ARBA" id="ARBA00023014"/>
    </source>
</evidence>
<keyword evidence="4" id="KW-0411">Iron-sulfur</keyword>
<dbReference type="AlphaFoldDB" id="A0A517SIG6"/>
<dbReference type="InterPro" id="IPR006656">
    <property type="entry name" value="Mopterin_OxRdtase"/>
</dbReference>
<organism evidence="7 8">
    <name type="scientific">Caulifigura coniformis</name>
    <dbReference type="NCBI Taxonomy" id="2527983"/>
    <lineage>
        <taxon>Bacteria</taxon>
        <taxon>Pseudomonadati</taxon>
        <taxon>Planctomycetota</taxon>
        <taxon>Planctomycetia</taxon>
        <taxon>Planctomycetales</taxon>
        <taxon>Planctomycetaceae</taxon>
        <taxon>Caulifigura</taxon>
    </lineage>
</organism>
<evidence type="ECO:0000256" key="5">
    <source>
        <dbReference type="SAM" id="MobiDB-lite"/>
    </source>
</evidence>
<dbReference type="RefSeq" id="WP_145032438.1">
    <property type="nucleotide sequence ID" value="NZ_CP036271.1"/>
</dbReference>
<dbReference type="Proteomes" id="UP000315700">
    <property type="component" value="Chromosome"/>
</dbReference>
<protein>
    <submittedName>
        <fullName evidence="7">Assimilatory nitrate reductase catalytic subunit</fullName>
        <ecNumber evidence="7">1.7.99.4</ecNumber>
    </submittedName>
</protein>
<dbReference type="GO" id="GO:0046872">
    <property type="term" value="F:metal ion binding"/>
    <property type="evidence" value="ECO:0007669"/>
    <property type="project" value="UniProtKB-KW"/>
</dbReference>
<reference evidence="7 8" key="1">
    <citation type="submission" date="2019-02" db="EMBL/GenBank/DDBJ databases">
        <title>Deep-cultivation of Planctomycetes and their phenomic and genomic characterization uncovers novel biology.</title>
        <authorList>
            <person name="Wiegand S."/>
            <person name="Jogler M."/>
            <person name="Boedeker C."/>
            <person name="Pinto D."/>
            <person name="Vollmers J."/>
            <person name="Rivas-Marin E."/>
            <person name="Kohn T."/>
            <person name="Peeters S.H."/>
            <person name="Heuer A."/>
            <person name="Rast P."/>
            <person name="Oberbeckmann S."/>
            <person name="Bunk B."/>
            <person name="Jeske O."/>
            <person name="Meyerdierks A."/>
            <person name="Storesund J.E."/>
            <person name="Kallscheuer N."/>
            <person name="Luecker S."/>
            <person name="Lage O.M."/>
            <person name="Pohl T."/>
            <person name="Merkel B.J."/>
            <person name="Hornburger P."/>
            <person name="Mueller R.-W."/>
            <person name="Bruemmer F."/>
            <person name="Labrenz M."/>
            <person name="Spormann A.M."/>
            <person name="Op den Camp H."/>
            <person name="Overmann J."/>
            <person name="Amann R."/>
            <person name="Jetten M.S.M."/>
            <person name="Mascher T."/>
            <person name="Medema M.H."/>
            <person name="Devos D.P."/>
            <person name="Kaster A.-K."/>
            <person name="Ovreas L."/>
            <person name="Rohde M."/>
            <person name="Galperin M.Y."/>
            <person name="Jogler C."/>
        </authorList>
    </citation>
    <scope>NUCLEOTIDE SEQUENCE [LARGE SCALE GENOMIC DNA]</scope>
    <source>
        <strain evidence="7 8">Pan44</strain>
    </source>
</reference>
<keyword evidence="8" id="KW-1185">Reference proteome</keyword>
<dbReference type="GO" id="GO:0043546">
    <property type="term" value="F:molybdopterin cofactor binding"/>
    <property type="evidence" value="ECO:0007669"/>
    <property type="project" value="InterPro"/>
</dbReference>
<dbReference type="GO" id="GO:0022904">
    <property type="term" value="P:respiratory electron transport chain"/>
    <property type="evidence" value="ECO:0007669"/>
    <property type="project" value="TreeGrafter"/>
</dbReference>
<dbReference type="FunCoup" id="A0A517SIG6">
    <property type="interactions" value="195"/>
</dbReference>
<evidence type="ECO:0000313" key="7">
    <source>
        <dbReference type="EMBL" id="QDT55911.1"/>
    </source>
</evidence>
<dbReference type="EMBL" id="CP036271">
    <property type="protein sequence ID" value="QDT55911.1"/>
    <property type="molecule type" value="Genomic_DNA"/>
</dbReference>
<evidence type="ECO:0000313" key="8">
    <source>
        <dbReference type="Proteomes" id="UP000315700"/>
    </source>
</evidence>
<sequence>MAHLPVSEIQLADHFGPHLAYARGVRLECGVEPDKLVKTHCCFCGQQCGIQLKVKGNEVIGFEPWEEFPFNRGMLCPKGVKRYLQDSHPDRLTTALMRDPREPGGFRRTPYTDAIQATADAIAKLQSEHGSSAFAMLSGASLTTEKTYLMGKFARVCLKTPYIDYNGRLCMVSAGAANKKAFGIDRAANPWSDIIGTEVVWISGANVAECAPITTNYVWQAREQGAKIIVVDPRITPLARTCDLFLPVKPGRDIALFNGVLHLMIQNDWIDHKFIETHTVGFEAVAESVQSWTPAKTAEVTGIAERSIRQAAEWWGQASTSFLMHARGIEHHSHGVQNVLGAINIVLASGRIGRPQCGYATITGQANGQGGREHGQKCDQLPGMRDLSNPEHRAHIARIWDVSPDDLPGPGVDAYEIFRKIDQGEIRGLLSICFNPVVSLPDNDFIARMLDKLDFYVAIDFFLNDSAQHADIVLPGSLQEEDEGTVTQIEGRVIRINQAVDPPGDARQDWRIIQDIAAALKRPHGFTFTEPREIFDELRRASQGGIADYSGITYEKIEQQFGVFWPCPSEDHPGTLRLFEKGSDNPIARGNGPFYFPDGKARFNQADYTPPKEDVDAEFPIILTTGRVVSQFLSGTQTRRIGPLVDQYPEPRLEIHPQLAARLQIADGDWTTITSRRGEITLLALVVKSIRPDTVFIPYHWAGPLSVNRITIAAQDPISKIPEYKVCAVRLTKAAAPPDGRFERTASGLASNGKGGRSA</sequence>
<feature type="region of interest" description="Disordered" evidence="5">
    <location>
        <begin position="739"/>
        <end position="759"/>
    </location>
</feature>
<dbReference type="SUPFAM" id="SSF50692">
    <property type="entry name" value="ADC-like"/>
    <property type="match status" value="1"/>
</dbReference>
<dbReference type="KEGG" id="ccos:Pan44_39590"/>
<keyword evidence="2" id="KW-0479">Metal-binding</keyword>
<accession>A0A517SIG6</accession>
<keyword evidence="3" id="KW-0408">Iron</keyword>
<dbReference type="InterPro" id="IPR009010">
    <property type="entry name" value="Asp_de-COase-like_dom_sf"/>
</dbReference>
<dbReference type="Gene3D" id="3.40.50.740">
    <property type="match status" value="1"/>
</dbReference>
<dbReference type="Gene3D" id="2.40.40.20">
    <property type="match status" value="1"/>
</dbReference>
<dbReference type="Gene3D" id="2.20.25.90">
    <property type="entry name" value="ADC-like domains"/>
    <property type="match status" value="1"/>
</dbReference>
<feature type="domain" description="4Fe-4S Mo/W bis-MGD-type" evidence="6">
    <location>
        <begin position="34"/>
        <end position="90"/>
    </location>
</feature>
<gene>
    <name evidence="7" type="primary">nasC</name>
    <name evidence="7" type="ORF">Pan44_39590</name>
</gene>
<keyword evidence="7" id="KW-0560">Oxidoreductase</keyword>
<name>A0A517SIG6_9PLAN</name>
<dbReference type="GO" id="GO:0003954">
    <property type="term" value="F:NADH dehydrogenase activity"/>
    <property type="evidence" value="ECO:0007669"/>
    <property type="project" value="TreeGrafter"/>
</dbReference>
<dbReference type="CDD" id="cd00508">
    <property type="entry name" value="MopB_CT_Fdh-Nap-like"/>
    <property type="match status" value="1"/>
</dbReference>
<dbReference type="InterPro" id="IPR006657">
    <property type="entry name" value="MoPterin_dinucl-bd_dom"/>
</dbReference>
<dbReference type="SMART" id="SM00926">
    <property type="entry name" value="Molybdop_Fe4S4"/>
    <property type="match status" value="1"/>
</dbReference>
<dbReference type="GO" id="GO:0051539">
    <property type="term" value="F:4 iron, 4 sulfur cluster binding"/>
    <property type="evidence" value="ECO:0007669"/>
    <property type="project" value="UniProtKB-KW"/>
</dbReference>
<evidence type="ECO:0000256" key="2">
    <source>
        <dbReference type="ARBA" id="ARBA00022723"/>
    </source>
</evidence>
<dbReference type="OrthoDB" id="9805142at2"/>
<dbReference type="Pfam" id="PF00384">
    <property type="entry name" value="Molybdopterin"/>
    <property type="match status" value="1"/>
</dbReference>
<dbReference type="Pfam" id="PF01568">
    <property type="entry name" value="Molydop_binding"/>
    <property type="match status" value="1"/>
</dbReference>